<dbReference type="InterPro" id="IPR011055">
    <property type="entry name" value="Dup_hybrid_motif"/>
</dbReference>
<evidence type="ECO:0000256" key="5">
    <source>
        <dbReference type="ARBA" id="ARBA00022833"/>
    </source>
</evidence>
<dbReference type="GO" id="GO:0046872">
    <property type="term" value="F:metal ion binding"/>
    <property type="evidence" value="ECO:0007669"/>
    <property type="project" value="UniProtKB-KW"/>
</dbReference>
<protein>
    <submittedName>
        <fullName evidence="8">M23 family peptidase</fullName>
    </submittedName>
</protein>
<evidence type="ECO:0000256" key="6">
    <source>
        <dbReference type="ARBA" id="ARBA00023049"/>
    </source>
</evidence>
<keyword evidence="6" id="KW-0482">Metalloprotease</keyword>
<proteinExistence type="predicted"/>
<sequence>MFTSRSRSHGRAWRLRHVLPAVACVAVPALAWAIVIQVEDPGRAAQASPRDLEAAVPARHFINVASTADHILEERARNRRRDTEVQVRSGDTMMGLLQRAGVGRSEAYRAIEALKKVYSPRDIRPGQAIHLALLHDETGLETDSTARLAEMRLRASVERDVKVARNGDGFVAESVERSLSRGVAGARGEIRSSLYVASEQRNVPVAVILEMIHGFSFAIDFQRDLRRGDRFEVVYEAFREAGGQLAKTGPLLYASLDQQGNSLEMYRYETSDGEVDYFTPKGESVRRLLMRTPVDGARLSSGYGMRKHPILGYSRMHQGIDFAAPRGTPVYAAGNGKVEYAGRNGGYGNYIRIRHNGSFKTAYAHLKGFAKGVHGGARVRQGEVIGYIGTTGSSTGPHLHYEVLKGGGHVNPRSLDLPTGRTLRGKELARFQQVKADIDRLRDGLPETRIAQASCGDGGAKAKAKVC</sequence>
<comment type="cofactor">
    <cofactor evidence="1">
        <name>Zn(2+)</name>
        <dbReference type="ChEBI" id="CHEBI:29105"/>
    </cofactor>
</comment>
<dbReference type="PANTHER" id="PTHR21666">
    <property type="entry name" value="PEPTIDASE-RELATED"/>
    <property type="match status" value="1"/>
</dbReference>
<evidence type="ECO:0000256" key="4">
    <source>
        <dbReference type="ARBA" id="ARBA00022801"/>
    </source>
</evidence>
<reference evidence="8 9" key="1">
    <citation type="submission" date="2018-07" db="EMBL/GenBank/DDBJ databases">
        <title>Venubactetium sediminum gen. nov., sp. nov., isolated from a marine solar saltern.</title>
        <authorList>
            <person name="Wang S."/>
        </authorList>
    </citation>
    <scope>NUCLEOTIDE SEQUENCE [LARGE SCALE GENOMIC DNA]</scope>
    <source>
        <strain evidence="8 9">WD2A32</strain>
    </source>
</reference>
<dbReference type="CDD" id="cd12797">
    <property type="entry name" value="M23_peptidase"/>
    <property type="match status" value="1"/>
</dbReference>
<evidence type="ECO:0000313" key="8">
    <source>
        <dbReference type="EMBL" id="RDD60994.1"/>
    </source>
</evidence>
<keyword evidence="9" id="KW-1185">Reference proteome</keyword>
<dbReference type="GO" id="GO:0006508">
    <property type="term" value="P:proteolysis"/>
    <property type="evidence" value="ECO:0007669"/>
    <property type="project" value="UniProtKB-KW"/>
</dbReference>
<organism evidence="8 9">
    <name type="scientific">Ferruginivarius sediminum</name>
    <dbReference type="NCBI Taxonomy" id="2661937"/>
    <lineage>
        <taxon>Bacteria</taxon>
        <taxon>Pseudomonadati</taxon>
        <taxon>Pseudomonadota</taxon>
        <taxon>Alphaproteobacteria</taxon>
        <taxon>Rhodospirillales</taxon>
        <taxon>Rhodospirillaceae</taxon>
        <taxon>Ferruginivarius</taxon>
    </lineage>
</organism>
<accession>A0A369T940</accession>
<evidence type="ECO:0000256" key="2">
    <source>
        <dbReference type="ARBA" id="ARBA00022670"/>
    </source>
</evidence>
<dbReference type="Gene3D" id="3.10.450.350">
    <property type="match status" value="2"/>
</dbReference>
<dbReference type="RefSeq" id="WP_114583134.1">
    <property type="nucleotide sequence ID" value="NZ_QPMH01000017.1"/>
</dbReference>
<evidence type="ECO:0000313" key="9">
    <source>
        <dbReference type="Proteomes" id="UP000253941"/>
    </source>
</evidence>
<evidence type="ECO:0000259" key="7">
    <source>
        <dbReference type="Pfam" id="PF01551"/>
    </source>
</evidence>
<dbReference type="PANTHER" id="PTHR21666:SF288">
    <property type="entry name" value="CELL DIVISION PROTEIN YTFB"/>
    <property type="match status" value="1"/>
</dbReference>
<dbReference type="InterPro" id="IPR050570">
    <property type="entry name" value="Cell_wall_metabolism_enzyme"/>
</dbReference>
<gene>
    <name evidence="8" type="ORF">DRB17_15525</name>
</gene>
<feature type="domain" description="M23ase beta-sheet core" evidence="7">
    <location>
        <begin position="315"/>
        <end position="412"/>
    </location>
</feature>
<keyword evidence="5" id="KW-0862">Zinc</keyword>
<dbReference type="Proteomes" id="UP000253941">
    <property type="component" value="Unassembled WGS sequence"/>
</dbReference>
<dbReference type="EMBL" id="QPMH01000017">
    <property type="protein sequence ID" value="RDD60994.1"/>
    <property type="molecule type" value="Genomic_DNA"/>
</dbReference>
<keyword evidence="2" id="KW-0645">Protease</keyword>
<dbReference type="SUPFAM" id="SSF51261">
    <property type="entry name" value="Duplicated hybrid motif"/>
    <property type="match status" value="1"/>
</dbReference>
<dbReference type="AlphaFoldDB" id="A0A369T940"/>
<dbReference type="GO" id="GO:0004222">
    <property type="term" value="F:metalloendopeptidase activity"/>
    <property type="evidence" value="ECO:0007669"/>
    <property type="project" value="TreeGrafter"/>
</dbReference>
<comment type="caution">
    <text evidence="8">The sequence shown here is derived from an EMBL/GenBank/DDBJ whole genome shotgun (WGS) entry which is preliminary data.</text>
</comment>
<keyword evidence="4" id="KW-0378">Hydrolase</keyword>
<evidence type="ECO:0000256" key="3">
    <source>
        <dbReference type="ARBA" id="ARBA00022723"/>
    </source>
</evidence>
<dbReference type="Gene3D" id="2.70.70.10">
    <property type="entry name" value="Glucose Permease (Domain IIA)"/>
    <property type="match status" value="1"/>
</dbReference>
<evidence type="ECO:0000256" key="1">
    <source>
        <dbReference type="ARBA" id="ARBA00001947"/>
    </source>
</evidence>
<keyword evidence="3" id="KW-0479">Metal-binding</keyword>
<dbReference type="InterPro" id="IPR016047">
    <property type="entry name" value="M23ase_b-sheet_dom"/>
</dbReference>
<name>A0A369T940_9PROT</name>
<dbReference type="Pfam" id="PF01551">
    <property type="entry name" value="Peptidase_M23"/>
    <property type="match status" value="1"/>
</dbReference>